<evidence type="ECO:0000313" key="4">
    <source>
        <dbReference type="Proteomes" id="UP000019763"/>
    </source>
</evidence>
<evidence type="ECO:0000313" key="3">
    <source>
        <dbReference type="EMBL" id="EZG89686.1"/>
    </source>
</evidence>
<sequence>MLPPTGTAPTYPIKNPNIYVLDVGAANTYWGFAGEDLPNQKWRSCWCYDMARKRWDESASEFWSSRNACVPHALVSNVTSSALSEFDGLKPLTQNGVCQTSLRECLRAVDNFYLIKPPPIREARKVQSSSGQDSARTSAMAVEPEVAGAAAAAADTAMIEESEVLPNAGSSESEDWQLASEAASAEYKRQHLSLDGGQLFVTEPSDKRSVFSSVVAELAFEEFGVASYFSMRKAPLAAFALGRPTALVVEGGPSELRLTPVFEGYALQQNSHKYAVSADLLQLALAEIVGLWSDGHYLSTFNPWKTPIPMGSTPIGSAPVVGLESTINTRYLNMARRSVVEDMALHVMAVQDPSSVLVQSREEDEEEEDHAYELPDGKTLYIAKERVENLTEFIFRPEDSQLHKMLSGLVDAKLQGQLTKWTGLPQAVVNCAFGCDVEVVPPLLHNVVLSGGFCAMPGLVDRLGRDLASLKSCQVAGAIKDLSNLKLKVASLAPFEMPMTTWIGASMVGHLSSFDAYWISKTDFEECGISVLAKRLIF</sequence>
<comment type="catalytic activity">
    <reaction evidence="1">
        <text>ATP + H2O = ADP + phosphate + H(+)</text>
        <dbReference type="Rhea" id="RHEA:13065"/>
        <dbReference type="ChEBI" id="CHEBI:15377"/>
        <dbReference type="ChEBI" id="CHEBI:15378"/>
        <dbReference type="ChEBI" id="CHEBI:30616"/>
        <dbReference type="ChEBI" id="CHEBI:43474"/>
        <dbReference type="ChEBI" id="CHEBI:456216"/>
    </reaction>
</comment>
<comment type="similarity">
    <text evidence="2">Belongs to the actin family.</text>
</comment>
<dbReference type="Proteomes" id="UP000019763">
    <property type="component" value="Unassembled WGS sequence"/>
</dbReference>
<keyword evidence="4" id="KW-1185">Reference proteome</keyword>
<gene>
    <name evidence="3" type="ORF">GNI_001220</name>
</gene>
<dbReference type="Pfam" id="PF00022">
    <property type="entry name" value="Actin"/>
    <property type="match status" value="1"/>
</dbReference>
<dbReference type="RefSeq" id="XP_011128460.1">
    <property type="nucleotide sequence ID" value="XM_011130158.1"/>
</dbReference>
<dbReference type="OrthoDB" id="5132116at2759"/>
<protein>
    <submittedName>
        <fullName evidence="3">Actin</fullName>
    </submittedName>
</protein>
<evidence type="ECO:0000256" key="2">
    <source>
        <dbReference type="RuleBase" id="RU000487"/>
    </source>
</evidence>
<name>A0A023BDV7_GRENI</name>
<evidence type="ECO:0000256" key="1">
    <source>
        <dbReference type="ARBA" id="ARBA00049360"/>
    </source>
</evidence>
<accession>A0A023BDV7</accession>
<dbReference type="EMBL" id="AFNH02000011">
    <property type="protein sequence ID" value="EZG89686.1"/>
    <property type="molecule type" value="Genomic_DNA"/>
</dbReference>
<dbReference type="SMART" id="SM00268">
    <property type="entry name" value="ACTIN"/>
    <property type="match status" value="1"/>
</dbReference>
<dbReference type="Gene3D" id="3.90.640.10">
    <property type="entry name" value="Actin, Chain A, domain 4"/>
    <property type="match status" value="1"/>
</dbReference>
<dbReference type="eggNOG" id="KOG0676">
    <property type="taxonomic scope" value="Eukaryota"/>
</dbReference>
<dbReference type="InterPro" id="IPR043129">
    <property type="entry name" value="ATPase_NBD"/>
</dbReference>
<dbReference type="Gene3D" id="3.30.420.40">
    <property type="match status" value="4"/>
</dbReference>
<reference evidence="3" key="1">
    <citation type="submission" date="2013-12" db="EMBL/GenBank/DDBJ databases">
        <authorList>
            <person name="Omoto C.K."/>
            <person name="Sibley D."/>
            <person name="Venepally P."/>
            <person name="Hadjithomas M."/>
            <person name="Karamycheva S."/>
            <person name="Brunk B."/>
            <person name="Roos D."/>
            <person name="Caler E."/>
            <person name="Lorenzi H."/>
        </authorList>
    </citation>
    <scope>NUCLEOTIDE SEQUENCE</scope>
</reference>
<dbReference type="GeneID" id="22910321"/>
<dbReference type="InterPro" id="IPR004000">
    <property type="entry name" value="Actin"/>
</dbReference>
<comment type="caution">
    <text evidence="3">The sequence shown here is derived from an EMBL/GenBank/DDBJ whole genome shotgun (WGS) entry which is preliminary data.</text>
</comment>
<dbReference type="PANTHER" id="PTHR11937">
    <property type="entry name" value="ACTIN"/>
    <property type="match status" value="1"/>
</dbReference>
<organism evidence="3 4">
    <name type="scientific">Gregarina niphandrodes</name>
    <name type="common">Septate eugregarine</name>
    <dbReference type="NCBI Taxonomy" id="110365"/>
    <lineage>
        <taxon>Eukaryota</taxon>
        <taxon>Sar</taxon>
        <taxon>Alveolata</taxon>
        <taxon>Apicomplexa</taxon>
        <taxon>Conoidasida</taxon>
        <taxon>Gregarinasina</taxon>
        <taxon>Eugregarinorida</taxon>
        <taxon>Gregarinidae</taxon>
        <taxon>Gregarina</taxon>
    </lineage>
</organism>
<proteinExistence type="inferred from homology"/>
<dbReference type="VEuPathDB" id="CryptoDB:GNI_001220"/>
<dbReference type="SUPFAM" id="SSF53067">
    <property type="entry name" value="Actin-like ATPase domain"/>
    <property type="match status" value="2"/>
</dbReference>
<dbReference type="OMA" id="AYWISKT"/>
<dbReference type="AlphaFoldDB" id="A0A023BDV7"/>